<proteinExistence type="predicted"/>
<dbReference type="KEGG" id="npy:NPRO_22080"/>
<organism evidence="2 3">
    <name type="scientific">Candidatus Nitrosymbiomonas proteolyticus</name>
    <dbReference type="NCBI Taxonomy" id="2608984"/>
    <lineage>
        <taxon>Bacteria</taxon>
        <taxon>Bacillati</taxon>
        <taxon>Armatimonadota</taxon>
        <taxon>Armatimonadota incertae sedis</taxon>
        <taxon>Candidatus Nitrosymbiomonas</taxon>
    </lineage>
</organism>
<sequence length="103" mass="11523">MAIEIDTLICKVRVVSRRRGHVGADSPQPDLPRMQFAATPITAESNAEPPPSQVETETRDPDHAEDRRPTDADPKAVADRVFKLFQDEVISGRSRTGVFKNRR</sequence>
<dbReference type="EMBL" id="AP021858">
    <property type="protein sequence ID" value="BBO24613.1"/>
    <property type="molecule type" value="Genomic_DNA"/>
</dbReference>
<evidence type="ECO:0000256" key="1">
    <source>
        <dbReference type="SAM" id="MobiDB-lite"/>
    </source>
</evidence>
<dbReference type="Proteomes" id="UP000662873">
    <property type="component" value="Chromosome"/>
</dbReference>
<evidence type="ECO:0000313" key="2">
    <source>
        <dbReference type="EMBL" id="BBO24613.1"/>
    </source>
</evidence>
<gene>
    <name evidence="2" type="ORF">NPRO_22080</name>
</gene>
<dbReference type="AlphaFoldDB" id="A0A809RAM0"/>
<protein>
    <submittedName>
        <fullName evidence="2">Uncharacterized protein</fullName>
    </submittedName>
</protein>
<reference evidence="2" key="1">
    <citation type="journal article" name="DNA Res.">
        <title>The physiological potential of anammox bacteria as revealed by their core genome structure.</title>
        <authorList>
            <person name="Okubo T."/>
            <person name="Toyoda A."/>
            <person name="Fukuhara K."/>
            <person name="Uchiyama I."/>
            <person name="Harigaya Y."/>
            <person name="Kuroiwa M."/>
            <person name="Suzuki T."/>
            <person name="Murakami Y."/>
            <person name="Suwa Y."/>
            <person name="Takami H."/>
        </authorList>
    </citation>
    <scope>NUCLEOTIDE SEQUENCE</scope>
    <source>
        <strain evidence="2">317325-2</strain>
    </source>
</reference>
<feature type="region of interest" description="Disordered" evidence="1">
    <location>
        <begin position="19"/>
        <end position="75"/>
    </location>
</feature>
<feature type="compositionally biased region" description="Basic and acidic residues" evidence="1">
    <location>
        <begin position="56"/>
        <end position="75"/>
    </location>
</feature>
<name>A0A809RAM0_9BACT</name>
<evidence type="ECO:0000313" key="3">
    <source>
        <dbReference type="Proteomes" id="UP000662873"/>
    </source>
</evidence>
<accession>A0A809RAM0</accession>